<proteinExistence type="predicted"/>
<evidence type="ECO:0000313" key="4">
    <source>
        <dbReference type="Proteomes" id="UP000609323"/>
    </source>
</evidence>
<keyword evidence="4" id="KW-1185">Reference proteome</keyword>
<evidence type="ECO:0000313" key="3">
    <source>
        <dbReference type="EMBL" id="GGA43181.1"/>
    </source>
</evidence>
<gene>
    <name evidence="3" type="ORF">GCM10010917_30600</name>
</gene>
<dbReference type="InterPro" id="IPR008475">
    <property type="entry name" value="PLipase_C_C"/>
</dbReference>
<protein>
    <recommendedName>
        <fullName evidence="2">Bacterial phospholipase C C-terminal domain-containing protein</fullName>
    </recommendedName>
</protein>
<sequence length="153" mass="16103">MTSKTMKMVGATAFSLSLVLGAFSAVSAADLNPKATEESEVIEITPFAITGEWTLNLEGGSTTYTKTLAIAKGSGNLKLQAKNTGTQSYRVTLQSNDYPEYGVILDATVKAGETFDWTKNGGGVPSGSYTLQVHGSAANPKGIVYLKSSDIPW</sequence>
<name>A0ABQ1GGH1_9BACL</name>
<organism evidence="3 4">
    <name type="scientific">Paenibacillus physcomitrellae</name>
    <dbReference type="NCBI Taxonomy" id="1619311"/>
    <lineage>
        <taxon>Bacteria</taxon>
        <taxon>Bacillati</taxon>
        <taxon>Bacillota</taxon>
        <taxon>Bacilli</taxon>
        <taxon>Bacillales</taxon>
        <taxon>Paenibacillaceae</taxon>
        <taxon>Paenibacillus</taxon>
    </lineage>
</organism>
<keyword evidence="1" id="KW-0732">Signal</keyword>
<reference evidence="4" key="1">
    <citation type="journal article" date="2019" name="Int. J. Syst. Evol. Microbiol.">
        <title>The Global Catalogue of Microorganisms (GCM) 10K type strain sequencing project: providing services to taxonomists for standard genome sequencing and annotation.</title>
        <authorList>
            <consortium name="The Broad Institute Genomics Platform"/>
            <consortium name="The Broad Institute Genome Sequencing Center for Infectious Disease"/>
            <person name="Wu L."/>
            <person name="Ma J."/>
        </authorList>
    </citation>
    <scope>NUCLEOTIDE SEQUENCE [LARGE SCALE GENOMIC DNA]</scope>
    <source>
        <strain evidence="4">CGMCC 1.15044</strain>
    </source>
</reference>
<feature type="signal peptide" evidence="1">
    <location>
        <begin position="1"/>
        <end position="28"/>
    </location>
</feature>
<evidence type="ECO:0000256" key="1">
    <source>
        <dbReference type="SAM" id="SignalP"/>
    </source>
</evidence>
<dbReference type="EMBL" id="BMHF01000011">
    <property type="protein sequence ID" value="GGA43181.1"/>
    <property type="molecule type" value="Genomic_DNA"/>
</dbReference>
<dbReference type="Pfam" id="PF05506">
    <property type="entry name" value="PLipase_C_C"/>
    <property type="match status" value="1"/>
</dbReference>
<feature type="chain" id="PRO_5046769753" description="Bacterial phospholipase C C-terminal domain-containing protein" evidence="1">
    <location>
        <begin position="29"/>
        <end position="153"/>
    </location>
</feature>
<evidence type="ECO:0000259" key="2">
    <source>
        <dbReference type="Pfam" id="PF05506"/>
    </source>
</evidence>
<comment type="caution">
    <text evidence="3">The sequence shown here is derived from an EMBL/GenBank/DDBJ whole genome shotgun (WGS) entry which is preliminary data.</text>
</comment>
<dbReference type="RefSeq" id="WP_094094382.1">
    <property type="nucleotide sequence ID" value="NZ_BMHF01000011.1"/>
</dbReference>
<dbReference type="Proteomes" id="UP000609323">
    <property type="component" value="Unassembled WGS sequence"/>
</dbReference>
<feature type="domain" description="Bacterial phospholipase C C-terminal" evidence="2">
    <location>
        <begin position="72"/>
        <end position="136"/>
    </location>
</feature>
<accession>A0ABQ1GGH1</accession>